<accession>A0A3D9XK00</accession>
<protein>
    <submittedName>
        <fullName evidence="1">Uncharacterized protein</fullName>
    </submittedName>
</protein>
<dbReference type="Proteomes" id="UP000256941">
    <property type="component" value="Unassembled WGS sequence"/>
</dbReference>
<comment type="caution">
    <text evidence="1">The sequence shown here is derived from an EMBL/GenBank/DDBJ whole genome shotgun (WGS) entry which is preliminary data.</text>
</comment>
<dbReference type="EMBL" id="QTUJ01000002">
    <property type="protein sequence ID" value="REF69958.1"/>
    <property type="molecule type" value="Genomic_DNA"/>
</dbReference>
<proteinExistence type="predicted"/>
<sequence length="50" mass="5646">MSPSEVRRCSWWEFSAAIAGWIAANTSADDQPMSQQDEDDLWQGVVERMG</sequence>
<name>A0A3D9XK00_PARVE</name>
<organism evidence="1 2">
    <name type="scientific">Paracoccus versutus</name>
    <name type="common">Thiobacillus versutus</name>
    <dbReference type="NCBI Taxonomy" id="34007"/>
    <lineage>
        <taxon>Bacteria</taxon>
        <taxon>Pseudomonadati</taxon>
        <taxon>Pseudomonadota</taxon>
        <taxon>Alphaproteobacteria</taxon>
        <taxon>Rhodobacterales</taxon>
        <taxon>Paracoccaceae</taxon>
        <taxon>Paracoccus</taxon>
    </lineage>
</organism>
<reference evidence="1 2" key="1">
    <citation type="submission" date="2018-08" db="EMBL/GenBank/DDBJ databases">
        <title>Genomic Encyclopedia of Archaeal and Bacterial Type Strains, Phase II (KMG-II): from individual species to whole genera.</title>
        <authorList>
            <person name="Goeker M."/>
        </authorList>
    </citation>
    <scope>NUCLEOTIDE SEQUENCE [LARGE SCALE GENOMIC DNA]</scope>
    <source>
        <strain evidence="1 2">DSM 17099</strain>
    </source>
</reference>
<evidence type="ECO:0000313" key="2">
    <source>
        <dbReference type="Proteomes" id="UP000256941"/>
    </source>
</evidence>
<dbReference type="AlphaFoldDB" id="A0A3D9XK00"/>
<gene>
    <name evidence="1" type="ORF">BDD41_2677</name>
</gene>
<evidence type="ECO:0000313" key="1">
    <source>
        <dbReference type="EMBL" id="REF69958.1"/>
    </source>
</evidence>